<keyword evidence="1" id="KW-0472">Membrane</keyword>
<reference evidence="2 3" key="1">
    <citation type="submission" date="2012-01" db="EMBL/GenBank/DDBJ databases">
        <title>Improved High-Quality Draft sequence of Metallosphaera yellowstonensis MK1.</title>
        <authorList>
            <consortium name="US DOE Joint Genome Institute"/>
            <person name="Lucas S."/>
            <person name="Han J."/>
            <person name="Cheng J.-F."/>
            <person name="Goodwin L."/>
            <person name="Pitluck S."/>
            <person name="Peters L."/>
            <person name="Teshima H."/>
            <person name="Detter J.C."/>
            <person name="Han C."/>
            <person name="Tapia R."/>
            <person name="Land M."/>
            <person name="Hauser L."/>
            <person name="Kyrpides N."/>
            <person name="Kozubal M."/>
            <person name="Macur R.E."/>
            <person name="Jay Z."/>
            <person name="Inskeep W."/>
            <person name="Woyke T."/>
        </authorList>
    </citation>
    <scope>NUCLEOTIDE SEQUENCE [LARGE SCALE GENOMIC DNA]</scope>
    <source>
        <strain evidence="2 3">MK1</strain>
    </source>
</reference>
<protein>
    <recommendedName>
        <fullName evidence="4">Archaeal flagellin-like protein</fullName>
    </recommendedName>
</protein>
<dbReference type="HOGENOM" id="CLU_1615334_0_0_2"/>
<evidence type="ECO:0000313" key="2">
    <source>
        <dbReference type="EMBL" id="EHP69084.1"/>
    </source>
</evidence>
<sequence>MRKSKGLGTVIGTVIFLLIALAVIGTLLLISFREQAFSLQLSQAQTLMSEKNAESLSVQVKQINLNPGGQNPQGQANGQAIIQGQICITNQGTVSSYVEYVVIVPVNNNNQISGPPIQVIGANSIIPNPIPPGQTALVTLNLANNLNLNNIGVLVVTAYGNVFQGGQLGGG</sequence>
<dbReference type="EMBL" id="JH597768">
    <property type="protein sequence ID" value="EHP69084.1"/>
    <property type="molecule type" value="Genomic_DNA"/>
</dbReference>
<name>H2C5K7_9CREN</name>
<proteinExistence type="predicted"/>
<evidence type="ECO:0008006" key="4">
    <source>
        <dbReference type="Google" id="ProtNLM"/>
    </source>
</evidence>
<keyword evidence="1" id="KW-1133">Transmembrane helix</keyword>
<dbReference type="AlphaFoldDB" id="H2C5K7"/>
<accession>H2C5K7</accession>
<organism evidence="2 3">
    <name type="scientific">Metallosphaera yellowstonensis MK1</name>
    <dbReference type="NCBI Taxonomy" id="671065"/>
    <lineage>
        <taxon>Archaea</taxon>
        <taxon>Thermoproteota</taxon>
        <taxon>Thermoprotei</taxon>
        <taxon>Sulfolobales</taxon>
        <taxon>Sulfolobaceae</taxon>
        <taxon>Metallosphaera</taxon>
    </lineage>
</organism>
<evidence type="ECO:0000313" key="3">
    <source>
        <dbReference type="Proteomes" id="UP000003980"/>
    </source>
</evidence>
<keyword evidence="3" id="KW-1185">Reference proteome</keyword>
<gene>
    <name evidence="2" type="ORF">MetMK1DRAFT_00018300</name>
</gene>
<dbReference type="Proteomes" id="UP000003980">
    <property type="component" value="Unassembled WGS sequence"/>
</dbReference>
<feature type="transmembrane region" description="Helical" evidence="1">
    <location>
        <begin position="7"/>
        <end position="32"/>
    </location>
</feature>
<dbReference type="eggNOG" id="arCOG08522">
    <property type="taxonomic scope" value="Archaea"/>
</dbReference>
<dbReference type="RefSeq" id="WP_009072742.1">
    <property type="nucleotide sequence ID" value="NZ_JH597768.1"/>
</dbReference>
<dbReference type="STRING" id="671065.MetMK1DRAFT_00018300"/>
<keyword evidence="1" id="KW-0812">Transmembrane</keyword>
<dbReference type="OrthoDB" id="35069at2157"/>
<evidence type="ECO:0000256" key="1">
    <source>
        <dbReference type="SAM" id="Phobius"/>
    </source>
</evidence>